<keyword evidence="1" id="KW-0547">Nucleotide-binding</keyword>
<dbReference type="InterPro" id="IPR014001">
    <property type="entry name" value="Helicase_ATP-bd"/>
</dbReference>
<dbReference type="Gene3D" id="3.40.50.300">
    <property type="entry name" value="P-loop containing nucleotide triphosphate hydrolases"/>
    <property type="match status" value="2"/>
</dbReference>
<evidence type="ECO:0000313" key="11">
    <source>
        <dbReference type="Proteomes" id="UP000708148"/>
    </source>
</evidence>
<dbReference type="GO" id="GO:0005524">
    <property type="term" value="F:ATP binding"/>
    <property type="evidence" value="ECO:0007669"/>
    <property type="project" value="UniProtKB-KW"/>
</dbReference>
<dbReference type="InterPro" id="IPR027417">
    <property type="entry name" value="P-loop_NTPase"/>
</dbReference>
<keyword evidence="11" id="KW-1185">Reference proteome</keyword>
<evidence type="ECO:0000256" key="5">
    <source>
        <dbReference type="PROSITE-ProRule" id="PRU00552"/>
    </source>
</evidence>
<dbReference type="CDD" id="cd18787">
    <property type="entry name" value="SF2_C_DEAD"/>
    <property type="match status" value="1"/>
</dbReference>
<dbReference type="PANTHER" id="PTHR47959">
    <property type="entry name" value="ATP-DEPENDENT RNA HELICASE RHLE-RELATED"/>
    <property type="match status" value="1"/>
</dbReference>
<evidence type="ECO:0000259" key="9">
    <source>
        <dbReference type="PROSITE" id="PS51195"/>
    </source>
</evidence>
<dbReference type="SMART" id="SM00490">
    <property type="entry name" value="HELICc"/>
    <property type="match status" value="1"/>
</dbReference>
<dbReference type="GO" id="GO:0003724">
    <property type="term" value="F:RNA helicase activity"/>
    <property type="evidence" value="ECO:0007669"/>
    <property type="project" value="InterPro"/>
</dbReference>
<proteinExistence type="predicted"/>
<dbReference type="PROSITE" id="PS51192">
    <property type="entry name" value="HELICASE_ATP_BIND_1"/>
    <property type="match status" value="1"/>
</dbReference>
<evidence type="ECO:0000259" key="7">
    <source>
        <dbReference type="PROSITE" id="PS51192"/>
    </source>
</evidence>
<dbReference type="PROSITE" id="PS51194">
    <property type="entry name" value="HELICASE_CTER"/>
    <property type="match status" value="1"/>
</dbReference>
<dbReference type="InterPro" id="IPR014014">
    <property type="entry name" value="RNA_helicase_DEAD_Q_motif"/>
</dbReference>
<dbReference type="PROSITE" id="PS51195">
    <property type="entry name" value="Q_MOTIF"/>
    <property type="match status" value="1"/>
</dbReference>
<organism evidence="10 11">
    <name type="scientific">Ostreobium quekettii</name>
    <dbReference type="NCBI Taxonomy" id="121088"/>
    <lineage>
        <taxon>Eukaryota</taxon>
        <taxon>Viridiplantae</taxon>
        <taxon>Chlorophyta</taxon>
        <taxon>core chlorophytes</taxon>
        <taxon>Ulvophyceae</taxon>
        <taxon>TCBD clade</taxon>
        <taxon>Bryopsidales</taxon>
        <taxon>Ostreobineae</taxon>
        <taxon>Ostreobiaceae</taxon>
        <taxon>Ostreobium</taxon>
    </lineage>
</organism>
<dbReference type="OrthoDB" id="434041at2759"/>
<dbReference type="PANTHER" id="PTHR47959:SF2">
    <property type="entry name" value="ATP-DEPENDENT RNA HELICASE DEAD BOX FAMILY"/>
    <property type="match status" value="1"/>
</dbReference>
<protein>
    <submittedName>
        <fullName evidence="10">Uncharacterized protein</fullName>
    </submittedName>
</protein>
<keyword evidence="4" id="KW-0067">ATP-binding</keyword>
<dbReference type="InterPro" id="IPR001650">
    <property type="entry name" value="Helicase_C-like"/>
</dbReference>
<dbReference type="GO" id="GO:0016787">
    <property type="term" value="F:hydrolase activity"/>
    <property type="evidence" value="ECO:0007669"/>
    <property type="project" value="UniProtKB-KW"/>
</dbReference>
<dbReference type="Proteomes" id="UP000708148">
    <property type="component" value="Unassembled WGS sequence"/>
</dbReference>
<dbReference type="SMART" id="SM00487">
    <property type="entry name" value="DEXDc"/>
    <property type="match status" value="1"/>
</dbReference>
<sequence length="702" mass="76774">MPKKSCGCGCGAMASATRPRTADALGVADNFAKILLPPEFVRALSEAGFKKPSPVQEVALPLSRLGSDLVVQAKSGTGKTLVFAVACLERVDPAAGHPQALVLTPTREVAVQVASEIERVASGLPPPYISVGVFIGGVSVAEDRRRLRRRCQVVVGTPGRMQWLLESRELRGETLSTCVLDEADQLFSGSLKEAVERIVTSLPKAKQLMAFSATYTQDVQTLIEGHMRHPQRVLTVPRSKSAALLGVRHCYSLVEDAGDGEFSAKVAALLAVLSSVSFHQTVVFCNRQSDAQALADRLTRAGFPAAFISGQKPQEERLETMSAMRGFELRVIVSTDLVARGVDLERVNLVCCLDVPQDPATYMHRIGRTGRFGTYGLCIAFVNQNELLKLQACMRESAGREAEPLPDPVPEDWYAYQLGSPEEEVAYERLLQAPVVPEPLRHFQDEPEHWVDDTGGAVLDWWRDWMGRREGIWDAWDPYECDGHGAQAADDFDAESVVYSEECLPSGDLWQSEDSDPLSDHEANTPAHGDGSEPADNSAESERPSALQLHVPTECALTDIFVPDSKQATVLCAAEGSLDSAGKRIIGEETGAEPVAERGAGGHHPRDCGFSSAPRNWAPSTQLPLPMPSNASLADSVNPLAAYSHWLQQYSFWDASQRLAYANWQAEYMEWHARYSQWYDEMQRALSIHNAQVGGNINPQVK</sequence>
<dbReference type="EMBL" id="CAJHUC010002998">
    <property type="protein sequence ID" value="CAD7705005.1"/>
    <property type="molecule type" value="Genomic_DNA"/>
</dbReference>
<feature type="region of interest" description="Disordered" evidence="6">
    <location>
        <begin position="508"/>
        <end position="547"/>
    </location>
</feature>
<keyword evidence="3" id="KW-0347">Helicase</keyword>
<dbReference type="GO" id="GO:0003676">
    <property type="term" value="F:nucleic acid binding"/>
    <property type="evidence" value="ECO:0007669"/>
    <property type="project" value="InterPro"/>
</dbReference>
<evidence type="ECO:0000256" key="6">
    <source>
        <dbReference type="SAM" id="MobiDB-lite"/>
    </source>
</evidence>
<dbReference type="InterPro" id="IPR011545">
    <property type="entry name" value="DEAD/DEAH_box_helicase_dom"/>
</dbReference>
<name>A0A8S1JBQ8_9CHLO</name>
<evidence type="ECO:0000256" key="2">
    <source>
        <dbReference type="ARBA" id="ARBA00022801"/>
    </source>
</evidence>
<dbReference type="Pfam" id="PF00270">
    <property type="entry name" value="DEAD"/>
    <property type="match status" value="1"/>
</dbReference>
<dbReference type="SUPFAM" id="SSF52540">
    <property type="entry name" value="P-loop containing nucleoside triphosphate hydrolases"/>
    <property type="match status" value="1"/>
</dbReference>
<feature type="region of interest" description="Disordered" evidence="6">
    <location>
        <begin position="594"/>
        <end position="613"/>
    </location>
</feature>
<evidence type="ECO:0000259" key="8">
    <source>
        <dbReference type="PROSITE" id="PS51194"/>
    </source>
</evidence>
<reference evidence="10" key="1">
    <citation type="submission" date="2020-12" db="EMBL/GenBank/DDBJ databases">
        <authorList>
            <person name="Iha C."/>
        </authorList>
    </citation>
    <scope>NUCLEOTIDE SEQUENCE</scope>
</reference>
<feature type="domain" description="Helicase C-terminal" evidence="8">
    <location>
        <begin position="268"/>
        <end position="413"/>
    </location>
</feature>
<keyword evidence="2" id="KW-0378">Hydrolase</keyword>
<comment type="caution">
    <text evidence="10">The sequence shown here is derived from an EMBL/GenBank/DDBJ whole genome shotgun (WGS) entry which is preliminary data.</text>
</comment>
<feature type="domain" description="Helicase ATP-binding" evidence="7">
    <location>
        <begin position="60"/>
        <end position="233"/>
    </location>
</feature>
<evidence type="ECO:0000256" key="3">
    <source>
        <dbReference type="ARBA" id="ARBA00022806"/>
    </source>
</evidence>
<gene>
    <name evidence="10" type="ORF">OSTQU699_LOCUS10360</name>
</gene>
<dbReference type="AlphaFoldDB" id="A0A8S1JBQ8"/>
<evidence type="ECO:0000313" key="10">
    <source>
        <dbReference type="EMBL" id="CAD7705005.1"/>
    </source>
</evidence>
<feature type="domain" description="DEAD-box RNA helicase Q" evidence="9">
    <location>
        <begin position="29"/>
        <end position="57"/>
    </location>
</feature>
<feature type="short sequence motif" description="Q motif" evidence="5">
    <location>
        <begin position="29"/>
        <end position="57"/>
    </location>
</feature>
<accession>A0A8S1JBQ8</accession>
<dbReference type="Pfam" id="PF00271">
    <property type="entry name" value="Helicase_C"/>
    <property type="match status" value="1"/>
</dbReference>
<evidence type="ECO:0000256" key="4">
    <source>
        <dbReference type="ARBA" id="ARBA00022840"/>
    </source>
</evidence>
<dbReference type="InterPro" id="IPR050079">
    <property type="entry name" value="DEAD_box_RNA_helicase"/>
</dbReference>
<dbReference type="GO" id="GO:0005829">
    <property type="term" value="C:cytosol"/>
    <property type="evidence" value="ECO:0007669"/>
    <property type="project" value="TreeGrafter"/>
</dbReference>
<evidence type="ECO:0000256" key="1">
    <source>
        <dbReference type="ARBA" id="ARBA00022741"/>
    </source>
</evidence>